<keyword evidence="1" id="KW-0812">Transmembrane</keyword>
<accession>A0AAW0BQV5</accession>
<feature type="domain" description="DUF6534" evidence="2">
    <location>
        <begin position="162"/>
        <end position="239"/>
    </location>
</feature>
<sequence length="257" mass="28986">MNPPSDLFDANGTIVTTLQAYVYYTRFPDDSPKLKALVMFVWVCEVAHTICVAQALYQYTVLDFGHPEHILGRIPVSLDTAVFFSALIKQSAQVECFYASRIYTLSHQKLCIPIIILFLAFIHLAGNMWTFAIDLHLDSLPSYLAHWTWLSMVMLSVSATNSLLISTTLVVLLYVERNFLQRKTIVLVDKVILWTIETGVLTCATEILEIGFCLAMKEKMIWIAIFVVASRIYSNCLFARQGGIYVVLCLSSDPDPV</sequence>
<dbReference type="PANTHER" id="PTHR40465:SF1">
    <property type="entry name" value="DUF6534 DOMAIN-CONTAINING PROTEIN"/>
    <property type="match status" value="1"/>
</dbReference>
<comment type="caution">
    <text evidence="3">The sequence shown here is derived from an EMBL/GenBank/DDBJ whole genome shotgun (WGS) entry which is preliminary data.</text>
</comment>
<feature type="transmembrane region" description="Helical" evidence="1">
    <location>
        <begin position="149"/>
        <end position="175"/>
    </location>
</feature>
<evidence type="ECO:0000256" key="1">
    <source>
        <dbReference type="SAM" id="Phobius"/>
    </source>
</evidence>
<evidence type="ECO:0000313" key="3">
    <source>
        <dbReference type="EMBL" id="KAK7028537.1"/>
    </source>
</evidence>
<dbReference type="PANTHER" id="PTHR40465">
    <property type="entry name" value="CHROMOSOME 1, WHOLE GENOME SHOTGUN SEQUENCE"/>
    <property type="match status" value="1"/>
</dbReference>
<gene>
    <name evidence="3" type="ORF">R3P38DRAFT_2776246</name>
</gene>
<dbReference type="EMBL" id="JAWWNJ010000028">
    <property type="protein sequence ID" value="KAK7028537.1"/>
    <property type="molecule type" value="Genomic_DNA"/>
</dbReference>
<keyword evidence="1" id="KW-1133">Transmembrane helix</keyword>
<evidence type="ECO:0000259" key="2">
    <source>
        <dbReference type="Pfam" id="PF20152"/>
    </source>
</evidence>
<reference evidence="3 4" key="1">
    <citation type="journal article" date="2024" name="J Genomics">
        <title>Draft genome sequencing and assembly of Favolaschia claudopus CIRM-BRFM 2984 isolated from oak limbs.</title>
        <authorList>
            <person name="Navarro D."/>
            <person name="Drula E."/>
            <person name="Chaduli D."/>
            <person name="Cazenave R."/>
            <person name="Ahrendt S."/>
            <person name="Wang J."/>
            <person name="Lipzen A."/>
            <person name="Daum C."/>
            <person name="Barry K."/>
            <person name="Grigoriev I.V."/>
            <person name="Favel A."/>
            <person name="Rosso M.N."/>
            <person name="Martin F."/>
        </authorList>
    </citation>
    <scope>NUCLEOTIDE SEQUENCE [LARGE SCALE GENOMIC DNA]</scope>
    <source>
        <strain evidence="3 4">CIRM-BRFM 2984</strain>
    </source>
</reference>
<dbReference type="InterPro" id="IPR045339">
    <property type="entry name" value="DUF6534"/>
</dbReference>
<organism evidence="3 4">
    <name type="scientific">Favolaschia claudopus</name>
    <dbReference type="NCBI Taxonomy" id="2862362"/>
    <lineage>
        <taxon>Eukaryota</taxon>
        <taxon>Fungi</taxon>
        <taxon>Dikarya</taxon>
        <taxon>Basidiomycota</taxon>
        <taxon>Agaricomycotina</taxon>
        <taxon>Agaricomycetes</taxon>
        <taxon>Agaricomycetidae</taxon>
        <taxon>Agaricales</taxon>
        <taxon>Marasmiineae</taxon>
        <taxon>Mycenaceae</taxon>
        <taxon>Favolaschia</taxon>
    </lineage>
</organism>
<feature type="transmembrane region" description="Helical" evidence="1">
    <location>
        <begin position="110"/>
        <end position="129"/>
    </location>
</feature>
<keyword evidence="1" id="KW-0472">Membrane</keyword>
<keyword evidence="4" id="KW-1185">Reference proteome</keyword>
<dbReference type="Proteomes" id="UP001362999">
    <property type="component" value="Unassembled WGS sequence"/>
</dbReference>
<evidence type="ECO:0000313" key="4">
    <source>
        <dbReference type="Proteomes" id="UP001362999"/>
    </source>
</evidence>
<name>A0AAW0BQV5_9AGAR</name>
<dbReference type="AlphaFoldDB" id="A0AAW0BQV5"/>
<proteinExistence type="predicted"/>
<dbReference type="Pfam" id="PF20152">
    <property type="entry name" value="DUF6534"/>
    <property type="match status" value="1"/>
</dbReference>
<protein>
    <recommendedName>
        <fullName evidence="2">DUF6534 domain-containing protein</fullName>
    </recommendedName>
</protein>